<feature type="domain" description="C2H2-type" evidence="3">
    <location>
        <begin position="688"/>
        <end position="717"/>
    </location>
</feature>
<dbReference type="PROSITE" id="PS50157">
    <property type="entry name" value="ZINC_FINGER_C2H2_2"/>
    <property type="match status" value="10"/>
</dbReference>
<dbReference type="EMBL" id="JAZGQO010000006">
    <property type="protein sequence ID" value="KAK6183910.1"/>
    <property type="molecule type" value="Genomic_DNA"/>
</dbReference>
<keyword evidence="5" id="KW-1185">Reference proteome</keyword>
<dbReference type="InterPro" id="IPR051061">
    <property type="entry name" value="Zinc_finger_trans_reg"/>
</dbReference>
<organism evidence="4 5">
    <name type="scientific">Patella caerulea</name>
    <name type="common">Rayed Mediterranean limpet</name>
    <dbReference type="NCBI Taxonomy" id="87958"/>
    <lineage>
        <taxon>Eukaryota</taxon>
        <taxon>Metazoa</taxon>
        <taxon>Spiralia</taxon>
        <taxon>Lophotrochozoa</taxon>
        <taxon>Mollusca</taxon>
        <taxon>Gastropoda</taxon>
        <taxon>Patellogastropoda</taxon>
        <taxon>Patelloidea</taxon>
        <taxon>Patellidae</taxon>
        <taxon>Patella</taxon>
    </lineage>
</organism>
<feature type="domain" description="C2H2-type" evidence="3">
    <location>
        <begin position="660"/>
        <end position="687"/>
    </location>
</feature>
<keyword evidence="1" id="KW-0479">Metal-binding</keyword>
<dbReference type="AlphaFoldDB" id="A0AAN8JW22"/>
<keyword evidence="1" id="KW-0863">Zinc-finger</keyword>
<feature type="region of interest" description="Disordered" evidence="2">
    <location>
        <begin position="830"/>
        <end position="866"/>
    </location>
</feature>
<feature type="region of interest" description="Disordered" evidence="2">
    <location>
        <begin position="379"/>
        <end position="401"/>
    </location>
</feature>
<feature type="domain" description="C2H2-type" evidence="3">
    <location>
        <begin position="569"/>
        <end position="598"/>
    </location>
</feature>
<dbReference type="InterPro" id="IPR013087">
    <property type="entry name" value="Znf_C2H2_type"/>
</dbReference>
<feature type="domain" description="C2H2-type" evidence="3">
    <location>
        <begin position="508"/>
        <end position="537"/>
    </location>
</feature>
<accession>A0AAN8JW22</accession>
<feature type="domain" description="C2H2-type" evidence="3">
    <location>
        <begin position="600"/>
        <end position="629"/>
    </location>
</feature>
<feature type="compositionally biased region" description="Low complexity" evidence="2">
    <location>
        <begin position="383"/>
        <end position="401"/>
    </location>
</feature>
<evidence type="ECO:0000313" key="4">
    <source>
        <dbReference type="EMBL" id="KAK6183910.1"/>
    </source>
</evidence>
<dbReference type="PANTHER" id="PTHR46179:SF26">
    <property type="entry name" value="ZINC FINGER PROTEIN 423 HOMOLOG"/>
    <property type="match status" value="1"/>
</dbReference>
<feature type="domain" description="C2H2-type" evidence="3">
    <location>
        <begin position="478"/>
        <end position="507"/>
    </location>
</feature>
<feature type="compositionally biased region" description="Basic and acidic residues" evidence="2">
    <location>
        <begin position="9"/>
        <end position="23"/>
    </location>
</feature>
<dbReference type="Gene3D" id="3.30.160.60">
    <property type="entry name" value="Classic Zinc Finger"/>
    <property type="match status" value="9"/>
</dbReference>
<dbReference type="GO" id="GO:0006357">
    <property type="term" value="P:regulation of transcription by RNA polymerase II"/>
    <property type="evidence" value="ECO:0007669"/>
    <property type="project" value="TreeGrafter"/>
</dbReference>
<dbReference type="Pfam" id="PF00096">
    <property type="entry name" value="zf-C2H2"/>
    <property type="match status" value="4"/>
</dbReference>
<gene>
    <name evidence="4" type="ORF">SNE40_006480</name>
</gene>
<feature type="region of interest" description="Disordered" evidence="2">
    <location>
        <begin position="1"/>
        <end position="35"/>
    </location>
</feature>
<protein>
    <recommendedName>
        <fullName evidence="3">C2H2-type domain-containing protein</fullName>
    </recommendedName>
</protein>
<dbReference type="InterPro" id="IPR036236">
    <property type="entry name" value="Znf_C2H2_sf"/>
</dbReference>
<feature type="domain" description="C2H2-type" evidence="3">
    <location>
        <begin position="630"/>
        <end position="659"/>
    </location>
</feature>
<sequence length="1018" mass="111455">MSRKGGRNRGKDGGAHDDTHESTTEAEEIESNGLLDAQYLPKSIKDNTAATTICLQDGGVEGNSEGLGLLVSDSDDLESYERSVIENNTEWLKSRCRSLEGVDFDIPTSSHDDILDLEVKEKDMDGGLFEEMDTITGDDGEDTPVIRICGKTGVLSTSALSVSSDRHIQIAPLNTSKDMGNSSNETDGLEMEDLQMDSSDEANKSSEEDFRIPSAILLSAQELESLQGQGYVFDTLGTDTLMDGTTKLMTMSDNQSSLSANSSVITNSAEAKSNELIQQTNTEHGVPTINLTGKLSKPEAMTTVIPSSTGTYVVAQPDPTDSTENSAQPNLTLATISISTDKVANSTQILVNTNQGQQLYLINTADLTQATNALQPLTKPQETSVSNSPVSPVLTPSPSSMMSVNQLPVQLQGTGYLLLPMNSDNNSQGMVLSMGSSSLDRSPSKKIWVCPEEGCNKVFRKLSKLKIHQMRHTGERPYKCSKPGCDWAFTTAYKLKRHEEAHGGRKDFICDFEGCGRKFTTIYNLNSHKKLHERPYTEICPKSTCRQQFTTKRQLDIHMRSHSGVEKNYKCPHEGCNKVFFSKNCMGSHARVHLQDREDLQCKFEGCGKVFDKLCRLKQHTRQHTGEKPYVCQAEGCNWAFATASKLKRHSAKHTGVRKWTCSICLKAFMRAEHLKGHMVTHSGDKPFSCPVDNCLAKFTAKGSLYVHLKRHELHDKKITYHCPIDGCLSHYNNKSSLRSHILKHYLNTPAGGDTSHLDLVPLLTGDDMSDSAIDNLISTSASDSSAPTSISVSIPQLLTDTGSTSLINTGDFINTAVLTDTVMLAAETSSDQSLSSPPSGTTNHIITTLPTTSSNKKSAKTKVTSSSSTDLPAVISRVALENTSGSARTDYRSNHILSDRARKRWHSLRGGNSDTTEIETLQESCDKINSLVLPTLNTDFTSTEISNSQGLLFRDPETGITYVQTQLLQDDPPHPELYSDNLMDTDDSLSLHDNETSVNLGIKPEYTGTTINLQDLE</sequence>
<dbReference type="PROSITE" id="PS00028">
    <property type="entry name" value="ZINC_FINGER_C2H2_1"/>
    <property type="match status" value="10"/>
</dbReference>
<feature type="domain" description="C2H2-type" evidence="3">
    <location>
        <begin position="538"/>
        <end position="567"/>
    </location>
</feature>
<evidence type="ECO:0000256" key="1">
    <source>
        <dbReference type="PROSITE-ProRule" id="PRU00042"/>
    </source>
</evidence>
<dbReference type="GO" id="GO:0005634">
    <property type="term" value="C:nucleus"/>
    <property type="evidence" value="ECO:0007669"/>
    <property type="project" value="TreeGrafter"/>
</dbReference>
<dbReference type="SMART" id="SM00355">
    <property type="entry name" value="ZnF_C2H2"/>
    <property type="match status" value="10"/>
</dbReference>
<feature type="domain" description="C2H2-type" evidence="3">
    <location>
        <begin position="721"/>
        <end position="750"/>
    </location>
</feature>
<dbReference type="Proteomes" id="UP001347796">
    <property type="component" value="Unassembled WGS sequence"/>
</dbReference>
<dbReference type="SUPFAM" id="SSF57667">
    <property type="entry name" value="beta-beta-alpha zinc fingers"/>
    <property type="match status" value="5"/>
</dbReference>
<dbReference type="GO" id="GO:0003712">
    <property type="term" value="F:transcription coregulator activity"/>
    <property type="evidence" value="ECO:0007669"/>
    <property type="project" value="TreeGrafter"/>
</dbReference>
<dbReference type="PANTHER" id="PTHR46179">
    <property type="entry name" value="ZINC FINGER PROTEIN"/>
    <property type="match status" value="1"/>
</dbReference>
<reference evidence="4 5" key="1">
    <citation type="submission" date="2024-01" db="EMBL/GenBank/DDBJ databases">
        <title>The genome of the rayed Mediterranean limpet Patella caerulea (Linnaeus, 1758).</title>
        <authorList>
            <person name="Anh-Thu Weber A."/>
            <person name="Halstead-Nussloch G."/>
        </authorList>
    </citation>
    <scope>NUCLEOTIDE SEQUENCE [LARGE SCALE GENOMIC DNA]</scope>
    <source>
        <strain evidence="4">AATW-2023a</strain>
        <tissue evidence="4">Whole specimen</tissue>
    </source>
</reference>
<dbReference type="FunFam" id="3.30.160.60:FF:000007">
    <property type="entry name" value="Basic krueppel-like factor 3"/>
    <property type="match status" value="1"/>
</dbReference>
<keyword evidence="1" id="KW-0862">Zinc</keyword>
<evidence type="ECO:0000256" key="2">
    <source>
        <dbReference type="SAM" id="MobiDB-lite"/>
    </source>
</evidence>
<feature type="domain" description="C2H2-type" evidence="3">
    <location>
        <begin position="448"/>
        <end position="477"/>
    </location>
</feature>
<proteinExistence type="predicted"/>
<comment type="caution">
    <text evidence="4">The sequence shown here is derived from an EMBL/GenBank/DDBJ whole genome shotgun (WGS) entry which is preliminary data.</text>
</comment>
<name>A0AAN8JW22_PATCE</name>
<evidence type="ECO:0000259" key="3">
    <source>
        <dbReference type="PROSITE" id="PS50157"/>
    </source>
</evidence>
<evidence type="ECO:0000313" key="5">
    <source>
        <dbReference type="Proteomes" id="UP001347796"/>
    </source>
</evidence>
<dbReference type="GO" id="GO:0008270">
    <property type="term" value="F:zinc ion binding"/>
    <property type="evidence" value="ECO:0007669"/>
    <property type="project" value="UniProtKB-KW"/>
</dbReference>